<reference evidence="6" key="2">
    <citation type="journal article" date="2017" name="Cell Death Dis.">
        <title>Structural insight into an evolutionarily ancient programmed cell death regulator - the crystal structure of marine sponge BHP2 bound to LB-Bak-2.</title>
        <authorList>
            <person name="Caria S."/>
            <person name="Hinds M.G."/>
            <person name="Kvansakul M."/>
        </authorList>
    </citation>
    <scope>X-RAY CRYSTALLOGRAPHY (1.85 ANGSTROMS) OF 64-88</scope>
</reference>
<organism evidence="5">
    <name type="scientific">Lubomirskia baikalensis</name>
    <dbReference type="NCBI Taxonomy" id="289074"/>
    <lineage>
        <taxon>Eukaryota</taxon>
        <taxon>Metazoa</taxon>
        <taxon>Porifera</taxon>
        <taxon>Demospongiae</taxon>
        <taxon>Heteroscleromorpha</taxon>
        <taxon>Spongillida</taxon>
        <taxon>Lubomirskiidae</taxon>
        <taxon>Lubomirskia</taxon>
    </lineage>
</organism>
<dbReference type="PDB" id="5TWA">
    <property type="method" value="X-ray"/>
    <property type="resolution" value="1.85 A"/>
    <property type="chains" value="C/D=64-88"/>
</dbReference>
<dbReference type="PDBsum" id="5TWA"/>
<dbReference type="GO" id="GO:0042981">
    <property type="term" value="P:regulation of apoptotic process"/>
    <property type="evidence" value="ECO:0007669"/>
    <property type="project" value="InterPro"/>
</dbReference>
<evidence type="ECO:0000259" key="4">
    <source>
        <dbReference type="Pfam" id="PF00452"/>
    </source>
</evidence>
<keyword evidence="6" id="KW-0002">3D-structure</keyword>
<dbReference type="SMR" id="Q1RPT5"/>
<reference evidence="5" key="1">
    <citation type="journal article" date="2006" name="DNA Cell Biol.">
        <title>Axial (apical-basal) expression of pro-apoptotic and pro-survival genes in the lake baikal demosponge Lubomirskia baicalensis.</title>
        <authorList>
            <person name="Wiens M."/>
            <person name="Belikov S.I."/>
            <person name="Kaluzhnaya O.V."/>
            <person name="Schroder H.C."/>
            <person name="Hamer B."/>
            <person name="Perovic-Ottstadt S."/>
            <person name="Borejko A."/>
            <person name="Luthringer B."/>
            <person name="Muller I.M."/>
            <person name="Muller W.E."/>
        </authorList>
    </citation>
    <scope>NUCLEOTIDE SEQUENCE</scope>
</reference>
<evidence type="ECO:0000313" key="5">
    <source>
        <dbReference type="EMBL" id="CAJ12144.1"/>
    </source>
</evidence>
<dbReference type="InterPro" id="IPR036834">
    <property type="entry name" value="Bcl-2-like_sf"/>
</dbReference>
<keyword evidence="2" id="KW-0053">Apoptosis</keyword>
<feature type="domain" description="Bcl-2 Bcl-2 homology region 1-3" evidence="4">
    <location>
        <begin position="75"/>
        <end position="152"/>
    </location>
</feature>
<evidence type="ECO:0000256" key="1">
    <source>
        <dbReference type="ARBA" id="ARBA00009458"/>
    </source>
</evidence>
<comment type="similarity">
    <text evidence="1">Belongs to the Bcl-2 family.</text>
</comment>
<dbReference type="SUPFAM" id="SSF56854">
    <property type="entry name" value="Bcl-2 inhibitors of programmed cell death"/>
    <property type="match status" value="1"/>
</dbReference>
<evidence type="ECO:0007829" key="6">
    <source>
        <dbReference type="PDB" id="5TWA"/>
    </source>
</evidence>
<dbReference type="Pfam" id="PF00452">
    <property type="entry name" value="Bcl-2"/>
    <property type="match status" value="1"/>
</dbReference>
<dbReference type="GO" id="GO:0006915">
    <property type="term" value="P:apoptotic process"/>
    <property type="evidence" value="ECO:0007669"/>
    <property type="project" value="UniProtKB-KW"/>
</dbReference>
<dbReference type="PROSITE" id="PS50062">
    <property type="entry name" value="BCL2_FAMILY"/>
    <property type="match status" value="1"/>
</dbReference>
<sequence>MSGDQKTAYRAVSITDLESDEEETKNVLFSYVCIKAKDDKALEKEQVQTLVESVEKQVIHTALASSMASEVGRRLAEFGDQVDGQFYQEMEEIVELTGTPEKAFAIFSDVVKNLFEWDENGLPKINLGRIAALLGYCYHLCRKFVQQKAGAFTLVSFLGMVGTWLVKFPHPGKVLRMAEAEGRMGSAAHGSSEQWDRSGPEYAWHPHFSDYGCGESRHLGIFHDEKVIRILSDSLSEPNLIYIL</sequence>
<proteinExistence type="evidence at protein level"/>
<gene>
    <name evidence="5" type="primary">bak-2l</name>
</gene>
<dbReference type="AlphaFoldDB" id="Q1RPT5"/>
<feature type="transmembrane region" description="Helical" evidence="3">
    <location>
        <begin position="149"/>
        <end position="166"/>
    </location>
</feature>
<evidence type="ECO:0000256" key="3">
    <source>
        <dbReference type="SAM" id="Phobius"/>
    </source>
</evidence>
<dbReference type="InterPro" id="IPR046371">
    <property type="entry name" value="Bcl-2_BH1-3"/>
</dbReference>
<keyword evidence="3" id="KW-0472">Membrane</keyword>
<dbReference type="Gene3D" id="1.10.437.10">
    <property type="entry name" value="Blc2-like"/>
    <property type="match status" value="1"/>
</dbReference>
<dbReference type="EMBL" id="AM040445">
    <property type="protein sequence ID" value="CAJ12144.1"/>
    <property type="molecule type" value="mRNA"/>
</dbReference>
<keyword evidence="3" id="KW-1133">Transmembrane helix</keyword>
<name>Q1RPT5_9METZ</name>
<evidence type="ECO:0000256" key="2">
    <source>
        <dbReference type="ARBA" id="ARBA00022703"/>
    </source>
</evidence>
<keyword evidence="3" id="KW-0812">Transmembrane</keyword>
<protein>
    <submittedName>
        <fullName evidence="5">BAK-2 protein</fullName>
    </submittedName>
</protein>
<dbReference type="InterPro" id="IPR002475">
    <property type="entry name" value="Bcl2-like"/>
</dbReference>
<accession>Q1RPT5</accession>